<keyword evidence="2 8" id="KW-0645">Protease</keyword>
<protein>
    <submittedName>
        <fullName evidence="12">Trypsin eta</fullName>
    </submittedName>
</protein>
<dbReference type="InterPro" id="IPR043504">
    <property type="entry name" value="Peptidase_S1_PA_chymotrypsin"/>
</dbReference>
<dbReference type="GO" id="GO:0004252">
    <property type="term" value="F:serine-type endopeptidase activity"/>
    <property type="evidence" value="ECO:0007669"/>
    <property type="project" value="InterPro"/>
</dbReference>
<keyword evidence="3" id="KW-0222">Digestion</keyword>
<evidence type="ECO:0000313" key="12">
    <source>
        <dbReference type="EMBL" id="CAG6449574.1"/>
    </source>
</evidence>
<dbReference type="SUPFAM" id="SSF50494">
    <property type="entry name" value="Trypsin-like serine proteases"/>
    <property type="match status" value="1"/>
</dbReference>
<evidence type="ECO:0000256" key="5">
    <source>
        <dbReference type="ARBA" id="ARBA00022825"/>
    </source>
</evidence>
<evidence type="ECO:0000256" key="7">
    <source>
        <dbReference type="ARBA" id="ARBA00024195"/>
    </source>
</evidence>
<dbReference type="InterPro" id="IPR009003">
    <property type="entry name" value="Peptidase_S1_PA"/>
</dbReference>
<proteinExistence type="inferred from homology"/>
<accession>A0A8D8A3C6</accession>
<dbReference type="PANTHER" id="PTHR24276:SF91">
    <property type="entry name" value="AT26814P-RELATED"/>
    <property type="match status" value="1"/>
</dbReference>
<sequence>MWTQSLLLLSVAAAALAASATEPKIIGGFPAEQGDTLHQVSIRFRVLDEKAFGRGHICGGSLINNRTVLTAAHCAVDLANGMRFPASTFRVVGGSVERMRMTENTVVVGVDKVFVHAGFDTVTTANDIALMILSTPVPDGHPTLQPIERVTSQPAVATSCQTSGWGTTKFDQNASPSSLLAVNVTVQSTTECNSAGSYNGHLVPGMFCAGQTDKDACQGDSGGPLVCDGKLAGVVSHGRGCGWEGYPGIYSDVAYYRNWIETCLAGGCSGAGGVVISWGLLVSLLVVLVYREQ</sequence>
<dbReference type="FunFam" id="2.40.10.10:FF:000036">
    <property type="entry name" value="Trypsin beta"/>
    <property type="match status" value="1"/>
</dbReference>
<evidence type="ECO:0000256" key="9">
    <source>
        <dbReference type="SAM" id="Phobius"/>
    </source>
</evidence>
<dbReference type="FunFam" id="2.40.10.10:FF:000068">
    <property type="entry name" value="transmembrane protease serine 2"/>
    <property type="match status" value="1"/>
</dbReference>
<organism evidence="12">
    <name type="scientific">Culex pipiens</name>
    <name type="common">House mosquito</name>
    <dbReference type="NCBI Taxonomy" id="7175"/>
    <lineage>
        <taxon>Eukaryota</taxon>
        <taxon>Metazoa</taxon>
        <taxon>Ecdysozoa</taxon>
        <taxon>Arthropoda</taxon>
        <taxon>Hexapoda</taxon>
        <taxon>Insecta</taxon>
        <taxon>Pterygota</taxon>
        <taxon>Neoptera</taxon>
        <taxon>Endopterygota</taxon>
        <taxon>Diptera</taxon>
        <taxon>Nematocera</taxon>
        <taxon>Culicoidea</taxon>
        <taxon>Culicidae</taxon>
        <taxon>Culicinae</taxon>
        <taxon>Culicini</taxon>
        <taxon>Culex</taxon>
        <taxon>Culex</taxon>
    </lineage>
</organism>
<dbReference type="InterPro" id="IPR018114">
    <property type="entry name" value="TRYPSIN_HIS"/>
</dbReference>
<dbReference type="PANTHER" id="PTHR24276">
    <property type="entry name" value="POLYSERASE-RELATED"/>
    <property type="match status" value="1"/>
</dbReference>
<evidence type="ECO:0000256" key="10">
    <source>
        <dbReference type="SAM" id="SignalP"/>
    </source>
</evidence>
<dbReference type="InterPro" id="IPR033116">
    <property type="entry name" value="TRYPSIN_SER"/>
</dbReference>
<dbReference type="GO" id="GO:0005576">
    <property type="term" value="C:extracellular region"/>
    <property type="evidence" value="ECO:0007669"/>
    <property type="project" value="UniProtKB-SubCell"/>
</dbReference>
<dbReference type="EMBL" id="HBUE01013513">
    <property type="protein sequence ID" value="CAG6449574.1"/>
    <property type="molecule type" value="Transcribed_RNA"/>
</dbReference>
<evidence type="ECO:0000256" key="2">
    <source>
        <dbReference type="ARBA" id="ARBA00022670"/>
    </source>
</evidence>
<evidence type="ECO:0000256" key="3">
    <source>
        <dbReference type="ARBA" id="ARBA00022757"/>
    </source>
</evidence>
<dbReference type="GO" id="GO:0007586">
    <property type="term" value="P:digestion"/>
    <property type="evidence" value="ECO:0007669"/>
    <property type="project" value="UniProtKB-KW"/>
</dbReference>
<dbReference type="PROSITE" id="PS00134">
    <property type="entry name" value="TRYPSIN_HIS"/>
    <property type="match status" value="1"/>
</dbReference>
<keyword evidence="6" id="KW-1015">Disulfide bond</keyword>
<evidence type="ECO:0000256" key="1">
    <source>
        <dbReference type="ARBA" id="ARBA00004239"/>
    </source>
</evidence>
<keyword evidence="5 8" id="KW-0720">Serine protease</keyword>
<dbReference type="PRINTS" id="PR00722">
    <property type="entry name" value="CHYMOTRYPSIN"/>
</dbReference>
<evidence type="ECO:0000256" key="4">
    <source>
        <dbReference type="ARBA" id="ARBA00022801"/>
    </source>
</evidence>
<keyword evidence="10" id="KW-0732">Signal</keyword>
<dbReference type="GO" id="GO:0006508">
    <property type="term" value="P:proteolysis"/>
    <property type="evidence" value="ECO:0007669"/>
    <property type="project" value="UniProtKB-KW"/>
</dbReference>
<dbReference type="PROSITE" id="PS50240">
    <property type="entry name" value="TRYPSIN_DOM"/>
    <property type="match status" value="1"/>
</dbReference>
<keyword evidence="4 8" id="KW-0378">Hydrolase</keyword>
<reference evidence="12" key="1">
    <citation type="submission" date="2021-05" db="EMBL/GenBank/DDBJ databases">
        <authorList>
            <person name="Alioto T."/>
            <person name="Alioto T."/>
            <person name="Gomez Garrido J."/>
        </authorList>
    </citation>
    <scope>NUCLEOTIDE SEQUENCE</scope>
</reference>
<dbReference type="PROSITE" id="PS00135">
    <property type="entry name" value="TRYPSIN_SER"/>
    <property type="match status" value="1"/>
</dbReference>
<dbReference type="Pfam" id="PF00089">
    <property type="entry name" value="Trypsin"/>
    <property type="match status" value="1"/>
</dbReference>
<dbReference type="InterPro" id="IPR050430">
    <property type="entry name" value="Peptidase_S1"/>
</dbReference>
<keyword evidence="9" id="KW-0472">Membrane</keyword>
<evidence type="ECO:0000256" key="6">
    <source>
        <dbReference type="ARBA" id="ARBA00023157"/>
    </source>
</evidence>
<comment type="similarity">
    <text evidence="7">Belongs to the peptidase S1 family. CLIP subfamily.</text>
</comment>
<name>A0A8D8A3C6_CULPI</name>
<feature type="domain" description="Peptidase S1" evidence="11">
    <location>
        <begin position="25"/>
        <end position="265"/>
    </location>
</feature>
<comment type="subcellular location">
    <subcellularLocation>
        <location evidence="1">Secreted</location>
        <location evidence="1">Extracellular space</location>
    </subcellularLocation>
</comment>
<dbReference type="CDD" id="cd00190">
    <property type="entry name" value="Tryp_SPc"/>
    <property type="match status" value="1"/>
</dbReference>
<dbReference type="SMART" id="SM00020">
    <property type="entry name" value="Tryp_SPc"/>
    <property type="match status" value="1"/>
</dbReference>
<dbReference type="InterPro" id="IPR001314">
    <property type="entry name" value="Peptidase_S1A"/>
</dbReference>
<dbReference type="Gene3D" id="2.40.10.10">
    <property type="entry name" value="Trypsin-like serine proteases"/>
    <property type="match status" value="1"/>
</dbReference>
<dbReference type="AlphaFoldDB" id="A0A8D8A3C6"/>
<evidence type="ECO:0000256" key="8">
    <source>
        <dbReference type="RuleBase" id="RU363034"/>
    </source>
</evidence>
<feature type="chain" id="PRO_5034531780" evidence="10">
    <location>
        <begin position="18"/>
        <end position="293"/>
    </location>
</feature>
<evidence type="ECO:0000259" key="11">
    <source>
        <dbReference type="PROSITE" id="PS50240"/>
    </source>
</evidence>
<feature type="signal peptide" evidence="10">
    <location>
        <begin position="1"/>
        <end position="17"/>
    </location>
</feature>
<dbReference type="InterPro" id="IPR001254">
    <property type="entry name" value="Trypsin_dom"/>
</dbReference>
<feature type="transmembrane region" description="Helical" evidence="9">
    <location>
        <begin position="270"/>
        <end position="290"/>
    </location>
</feature>
<keyword evidence="9" id="KW-0812">Transmembrane</keyword>
<keyword evidence="9" id="KW-1133">Transmembrane helix</keyword>